<dbReference type="Pfam" id="PF21537">
    <property type="entry name" value="DUF1980_C"/>
    <property type="match status" value="1"/>
</dbReference>
<evidence type="ECO:0000313" key="4">
    <source>
        <dbReference type="Proteomes" id="UP000310334"/>
    </source>
</evidence>
<reference evidence="3 4" key="1">
    <citation type="submission" date="2019-04" db="EMBL/GenBank/DDBJ databases">
        <title>Bacillus sediminilitoris sp. nov., isolated from a tidal flat sediment on the East China Sea.</title>
        <authorList>
            <person name="Wei Y."/>
            <person name="Mao H."/>
            <person name="Fang J."/>
        </authorList>
    </citation>
    <scope>NUCLEOTIDE SEQUENCE [LARGE SCALE GENOMIC DNA]</scope>
    <source>
        <strain evidence="3 4">DSL-17</strain>
    </source>
</reference>
<dbReference type="OrthoDB" id="9770408at2"/>
<evidence type="ECO:0000259" key="2">
    <source>
        <dbReference type="Pfam" id="PF21537"/>
    </source>
</evidence>
<dbReference type="InterPro" id="IPR015402">
    <property type="entry name" value="DUF1980"/>
</dbReference>
<keyword evidence="4" id="KW-1185">Reference proteome</keyword>
<gene>
    <name evidence="3" type="ORF">E6W99_13685</name>
</gene>
<dbReference type="NCBIfam" id="TIGR03943">
    <property type="entry name" value="TIGR03943 family putative permease subunit"/>
    <property type="match status" value="1"/>
</dbReference>
<dbReference type="InterPro" id="IPR048493">
    <property type="entry name" value="DUF1980_N"/>
</dbReference>
<dbReference type="Proteomes" id="UP000310334">
    <property type="component" value="Unassembled WGS sequence"/>
</dbReference>
<dbReference type="EMBL" id="SSNT01000009">
    <property type="protein sequence ID" value="THF79385.1"/>
    <property type="molecule type" value="Genomic_DNA"/>
</dbReference>
<feature type="domain" description="DUF1980" evidence="2">
    <location>
        <begin position="189"/>
        <end position="322"/>
    </location>
</feature>
<organism evidence="3 4">
    <name type="scientific">Metabacillus sediminilitoris</name>
    <dbReference type="NCBI Taxonomy" id="2567941"/>
    <lineage>
        <taxon>Bacteria</taxon>
        <taxon>Bacillati</taxon>
        <taxon>Bacillota</taxon>
        <taxon>Bacilli</taxon>
        <taxon>Bacillales</taxon>
        <taxon>Bacillaceae</taxon>
        <taxon>Metabacillus</taxon>
    </lineage>
</organism>
<dbReference type="Pfam" id="PF09323">
    <property type="entry name" value="DUF1980"/>
    <property type="match status" value="1"/>
</dbReference>
<dbReference type="InterPro" id="IPR048447">
    <property type="entry name" value="DUF1980_C"/>
</dbReference>
<dbReference type="PANTHER" id="PTHR40047:SF1">
    <property type="entry name" value="UPF0703 PROTEIN YCGQ"/>
    <property type="match status" value="1"/>
</dbReference>
<name>A0A4S4BW55_9BACI</name>
<evidence type="ECO:0000313" key="3">
    <source>
        <dbReference type="EMBL" id="THF79385.1"/>
    </source>
</evidence>
<comment type="caution">
    <text evidence="3">The sequence shown here is derived from an EMBL/GenBank/DDBJ whole genome shotgun (WGS) entry which is preliminary data.</text>
</comment>
<dbReference type="AlphaFoldDB" id="A0A4S4BW55"/>
<sequence length="328" mass="37534">MIFNFQQAIRALILLAFTILIFHLHFTGDITKFINPKYVGLSQSASIIFLLLFFIQITRIWTNRENHHDRCHHNHDDHNCEHHHDHGNTPFTVKKLFSYLIIISPLLSGFLLPAKILDAAIAEKKGGMAILTNQKQMADAGLNNGSSENNNKTGTEERYVDDNTEENEIDENLLIHENADPNDLEQNTITKDEYEQLTQELLQNSNIVMDEAMFATYYDEISMNIDKYKGKNIELTGFVYKEAGLKQEQLVISRYLISHCVADASIIGFLTELPEASSIKEDTWIKAKGILDVTTYNGTVLPYIKITNWEKVSEPKEPYLYPLNIKVL</sequence>
<proteinExistence type="predicted"/>
<protein>
    <submittedName>
        <fullName evidence="3">TIGR03943 family protein</fullName>
    </submittedName>
</protein>
<dbReference type="InterPro" id="IPR052955">
    <property type="entry name" value="UPF0703_membrane_permease"/>
</dbReference>
<evidence type="ECO:0000259" key="1">
    <source>
        <dbReference type="Pfam" id="PF09323"/>
    </source>
</evidence>
<dbReference type="PANTHER" id="PTHR40047">
    <property type="entry name" value="UPF0703 PROTEIN YCGQ"/>
    <property type="match status" value="1"/>
</dbReference>
<accession>A0A4S4BW55</accession>
<dbReference type="RefSeq" id="WP_136354762.1">
    <property type="nucleotide sequence ID" value="NZ_CP046266.1"/>
</dbReference>
<feature type="domain" description="DUF1980" evidence="1">
    <location>
        <begin position="9"/>
        <end position="127"/>
    </location>
</feature>